<dbReference type="AlphaFoldDB" id="A0A9W6W6N7"/>
<dbReference type="Gene3D" id="3.30.420.40">
    <property type="match status" value="3"/>
</dbReference>
<dbReference type="Pfam" id="PF06723">
    <property type="entry name" value="MreB_Mbl"/>
    <property type="match status" value="1"/>
</dbReference>
<feature type="binding site" evidence="6">
    <location>
        <begin position="179"/>
        <end position="181"/>
    </location>
    <ligand>
        <name>ATP</name>
        <dbReference type="ChEBI" id="CHEBI:30616"/>
    </ligand>
</feature>
<evidence type="ECO:0000313" key="8">
    <source>
        <dbReference type="Proteomes" id="UP001165074"/>
    </source>
</evidence>
<feature type="binding site" evidence="6">
    <location>
        <begin position="227"/>
        <end position="230"/>
    </location>
    <ligand>
        <name>ATP</name>
        <dbReference type="ChEBI" id="CHEBI:30616"/>
    </ligand>
</feature>
<evidence type="ECO:0000256" key="5">
    <source>
        <dbReference type="ARBA" id="ARBA00023458"/>
    </source>
</evidence>
<organism evidence="7 8">
    <name type="scientific">Actinoallomurus iriomotensis</name>
    <dbReference type="NCBI Taxonomy" id="478107"/>
    <lineage>
        <taxon>Bacteria</taxon>
        <taxon>Bacillati</taxon>
        <taxon>Actinomycetota</taxon>
        <taxon>Actinomycetes</taxon>
        <taxon>Streptosporangiales</taxon>
        <taxon>Thermomonosporaceae</taxon>
        <taxon>Actinoallomurus</taxon>
    </lineage>
</organism>
<keyword evidence="3 6" id="KW-0067">ATP-binding</keyword>
<dbReference type="InterPro" id="IPR043129">
    <property type="entry name" value="ATPase_NBD"/>
</dbReference>
<dbReference type="InterPro" id="IPR004753">
    <property type="entry name" value="MreB"/>
</dbReference>
<dbReference type="GO" id="GO:0005737">
    <property type="term" value="C:cytoplasm"/>
    <property type="evidence" value="ECO:0007669"/>
    <property type="project" value="UniProtKB-SubCell"/>
</dbReference>
<evidence type="ECO:0000256" key="2">
    <source>
        <dbReference type="ARBA" id="ARBA00022741"/>
    </source>
</evidence>
<keyword evidence="1 6" id="KW-0963">Cytoplasm</keyword>
<dbReference type="GO" id="GO:0008360">
    <property type="term" value="P:regulation of cell shape"/>
    <property type="evidence" value="ECO:0007669"/>
    <property type="project" value="UniProtKB-UniRule"/>
</dbReference>
<dbReference type="Proteomes" id="UP001165074">
    <property type="component" value="Unassembled WGS sequence"/>
</dbReference>
<name>A0A9W6W6N7_9ACTN</name>
<dbReference type="PANTHER" id="PTHR42749:SF1">
    <property type="entry name" value="CELL SHAPE-DETERMINING PROTEIN MREB"/>
    <property type="match status" value="1"/>
</dbReference>
<dbReference type="NCBIfam" id="NF010539">
    <property type="entry name" value="PRK13927.1"/>
    <property type="match status" value="1"/>
</dbReference>
<comment type="subcellular location">
    <subcellularLocation>
        <location evidence="6">Cytoplasm</location>
    </subcellularLocation>
    <text evidence="6">Membrane-associated.</text>
</comment>
<dbReference type="InterPro" id="IPR056546">
    <property type="entry name" value="MreB_MamK-like"/>
</dbReference>
<feature type="binding site" evidence="6">
    <location>
        <begin position="35"/>
        <end position="37"/>
    </location>
    <ligand>
        <name>ATP</name>
        <dbReference type="ChEBI" id="CHEBI:30616"/>
    </ligand>
</feature>
<feature type="binding site" evidence="6">
    <location>
        <begin position="307"/>
        <end position="310"/>
    </location>
    <ligand>
        <name>ATP</name>
        <dbReference type="ChEBI" id="CHEBI:30616"/>
    </ligand>
</feature>
<comment type="similarity">
    <text evidence="5 6">Belongs to the FtsA/MreB family.</text>
</comment>
<evidence type="ECO:0000256" key="6">
    <source>
        <dbReference type="HAMAP-Rule" id="MF_02207"/>
    </source>
</evidence>
<proteinExistence type="inferred from homology"/>
<evidence type="ECO:0000256" key="3">
    <source>
        <dbReference type="ARBA" id="ARBA00022840"/>
    </source>
</evidence>
<dbReference type="PRINTS" id="PR01652">
    <property type="entry name" value="SHAPEPROTEIN"/>
</dbReference>
<keyword evidence="8" id="KW-1185">Reference proteome</keyword>
<accession>A0A9W6W6N7</accession>
<sequence length="360" mass="38860">MTMRSCTPANLEGLPFFMGNKLSFLGRDMAVDLGTANTLVYVRGRGIVLNEPSVVAINTHTGKIVAVGIEAKRMIGRTPGNIVAVRPLKDGVIADFDVTERMLRYFIQKVHKRRHFAKPRIVVAVPSGITGVEQRAVKEAGYQAGARRVYIIEEPMAAAIGAGLPVHEPTGNMVVDIGGGTTEVAIISLGGIVTSQSIRVGGDELDQAIISYAKKEYSLMLGERTSEEIKMAIGSAYPFDDEPHAEIRGRDLVSGLPKTVVISAEEIRRAIEEPVNTVVDAVKTTLDKCPPELSGDIMDRGIALTGGGALLKNIDERLREETGMPIHMVDNPLDSVVLGSGKCVEDFEALRQVLVPEPRR</sequence>
<protein>
    <recommendedName>
        <fullName evidence="6">Cell shape-determining protein MreB</fullName>
    </recommendedName>
</protein>
<dbReference type="SUPFAM" id="SSF53067">
    <property type="entry name" value="Actin-like ATPase domain"/>
    <property type="match status" value="2"/>
</dbReference>
<dbReference type="EMBL" id="BSTK01000034">
    <property type="protein sequence ID" value="GLY92664.1"/>
    <property type="molecule type" value="Genomic_DNA"/>
</dbReference>
<dbReference type="GO" id="GO:0000902">
    <property type="term" value="P:cell morphogenesis"/>
    <property type="evidence" value="ECO:0007669"/>
    <property type="project" value="InterPro"/>
</dbReference>
<dbReference type="CDD" id="cd10225">
    <property type="entry name" value="ASKHA_NBD_MreB-like"/>
    <property type="match status" value="1"/>
</dbReference>
<evidence type="ECO:0000256" key="4">
    <source>
        <dbReference type="ARBA" id="ARBA00022960"/>
    </source>
</evidence>
<evidence type="ECO:0000256" key="1">
    <source>
        <dbReference type="ARBA" id="ARBA00022490"/>
    </source>
</evidence>
<dbReference type="HAMAP" id="MF_02207">
    <property type="entry name" value="MreB"/>
    <property type="match status" value="1"/>
</dbReference>
<comment type="caution">
    <text evidence="7">The sequence shown here is derived from an EMBL/GenBank/DDBJ whole genome shotgun (WGS) entry which is preliminary data.</text>
</comment>
<dbReference type="NCBIfam" id="TIGR00904">
    <property type="entry name" value="mreB"/>
    <property type="match status" value="1"/>
</dbReference>
<dbReference type="PANTHER" id="PTHR42749">
    <property type="entry name" value="CELL SHAPE-DETERMINING PROTEIN MREB"/>
    <property type="match status" value="1"/>
</dbReference>
<comment type="subunit">
    <text evidence="6">Forms polymers.</text>
</comment>
<reference evidence="7" key="1">
    <citation type="submission" date="2023-03" db="EMBL/GenBank/DDBJ databases">
        <title>Actinoallomurus iriomotensis NBRC 103684.</title>
        <authorList>
            <person name="Ichikawa N."/>
            <person name="Sato H."/>
            <person name="Tonouchi N."/>
        </authorList>
    </citation>
    <scope>NUCLEOTIDE SEQUENCE</scope>
    <source>
        <strain evidence="7">NBRC 103684</strain>
    </source>
</reference>
<dbReference type="GO" id="GO:0005524">
    <property type="term" value="F:ATP binding"/>
    <property type="evidence" value="ECO:0007669"/>
    <property type="project" value="UniProtKB-KW"/>
</dbReference>
<evidence type="ECO:0000313" key="7">
    <source>
        <dbReference type="EMBL" id="GLY92664.1"/>
    </source>
</evidence>
<gene>
    <name evidence="6" type="primary">mreB</name>
    <name evidence="7" type="ORF">Airi02_105920</name>
</gene>
<keyword evidence="2 6" id="KW-0547">Nucleotide-binding</keyword>
<keyword evidence="4 6" id="KW-0133">Cell shape</keyword>
<comment type="function">
    <text evidence="6">Forms membrane-associated dynamic filaments that are essential for cell shape determination. Acts by regulating cell wall synthesis and cell elongation, and thus cell shape. A feedback loop between cell geometry and MreB localization may maintain elongated cell shape by targeting cell wall growth to regions of negative cell wall curvature.</text>
</comment>